<dbReference type="InterPro" id="IPR004107">
    <property type="entry name" value="Integrase_SAM-like_N"/>
</dbReference>
<feature type="domain" description="Integrase SAM-like N-terminal" evidence="2">
    <location>
        <begin position="39"/>
        <end position="102"/>
    </location>
</feature>
<organism evidence="3">
    <name type="scientific">Agrobacterium tumefaciens</name>
    <dbReference type="NCBI Taxonomy" id="358"/>
    <lineage>
        <taxon>Bacteria</taxon>
        <taxon>Pseudomonadati</taxon>
        <taxon>Pseudomonadota</taxon>
        <taxon>Alphaproteobacteria</taxon>
        <taxon>Hyphomicrobiales</taxon>
        <taxon>Rhizobiaceae</taxon>
        <taxon>Rhizobium/Agrobacterium group</taxon>
        <taxon>Agrobacterium</taxon>
        <taxon>Agrobacterium tumefaciens complex</taxon>
    </lineage>
</organism>
<reference evidence="3" key="6">
    <citation type="journal article" date="2000" name="Gene">
        <title>Complete nucleotide sequence of a plant tumor-inducing Ti plasmid.</title>
        <authorList>
            <person name="Suzuki K."/>
            <person name="Hattori Y."/>
            <person name="Uraji M."/>
            <person name="Ohta N."/>
            <person name="Iwata K."/>
            <person name="Murata K."/>
            <person name="Katoh A."/>
            <person name="Yoshida K."/>
        </authorList>
    </citation>
    <scope>NUCLEOTIDE SEQUENCE</scope>
    <source>
        <strain evidence="3">MAFF 301001</strain>
        <plasmid evidence="3">pTi-SAKURA</plasmid>
    </source>
</reference>
<geneLocation type="plasmid" evidence="3">
    <name>pTi-SAKURA</name>
</geneLocation>
<reference evidence="3" key="3">
    <citation type="journal article" date="1998" name="Nucleic Acids Symp. Ser.">
        <title>Genome structure of pTi-SAKURA (III): Characteristics of T-DNA.</title>
        <authorList>
            <person name="Ohta N."/>
            <person name="Suzuki K."/>
            <person name="Hattori Y."/>
            <person name="Uraji M."/>
            <person name="Katoh A."/>
            <person name="Yoshida K."/>
        </authorList>
    </citation>
    <scope>NUCLEOTIDE SEQUENCE</scope>
    <source>
        <strain evidence="3">MAFF 301001</strain>
        <plasmid evidence="3">pTi-SAKURA</plasmid>
    </source>
</reference>
<gene>
    <name evidence="3" type="primary">tiorf78</name>
</gene>
<evidence type="ECO:0000256" key="1">
    <source>
        <dbReference type="SAM" id="MobiDB-lite"/>
    </source>
</evidence>
<reference evidence="3" key="5">
    <citation type="journal article" date="1998" name="Nucleic Acids Symp. Ser.">
        <title>Genome structure of pTi-SAKURA (V): Complete nucleotide sequence of plasmid pTi-SAKURA's vir region in Agrobacterium tumefaciens.</title>
        <authorList>
            <person name="Hattori Y."/>
            <person name="Suzuki K."/>
            <person name="Ohta N."/>
            <person name="Uraji M."/>
            <person name="Katoh A."/>
            <person name="Yoshida K."/>
        </authorList>
    </citation>
    <scope>NUCLEOTIDE SEQUENCE</scope>
    <source>
        <strain evidence="3">MAFF 301001</strain>
        <plasmid evidence="3">pTi-SAKURA</plasmid>
    </source>
</reference>
<sequence length="114" mass="13179">MDILDTSSKVTLEERRAADGLDAYVPRILRGSELYDADVDRFFLDLPLNGVRSSHSLRAYGYDIMVWLRFLTEVCDKTVWEAARADVEAFHRIRRKSGPGSGYRRRRGTDRLLQ</sequence>
<reference evidence="3" key="2">
    <citation type="journal article" date="1998" name="Nucleic Acids Symp. Ser.">
        <title>Genome structure of pTi-SAKURA(I): Strategy for DNA sequencing of a Japanese cherry-Ti plasmid.</title>
        <authorList>
            <person name="Hattori Y."/>
            <person name="Suzuki K."/>
            <person name="Ohta N."/>
            <person name="Uraji M."/>
            <person name="Katoh A."/>
            <person name="Yoshida K."/>
        </authorList>
    </citation>
    <scope>NUCLEOTIDE SEQUENCE</scope>
    <source>
        <strain evidence="3">MAFF 301001</strain>
        <plasmid evidence="3">pTi-SAKURA</plasmid>
    </source>
</reference>
<protein>
    <submittedName>
        <fullName evidence="3">Tiorf78 protein</fullName>
    </submittedName>
</protein>
<dbReference type="GO" id="GO:0003677">
    <property type="term" value="F:DNA binding"/>
    <property type="evidence" value="ECO:0007669"/>
    <property type="project" value="InterPro"/>
</dbReference>
<feature type="region of interest" description="Disordered" evidence="1">
    <location>
        <begin position="95"/>
        <end position="114"/>
    </location>
</feature>
<dbReference type="AlphaFoldDB" id="Q9R6I1"/>
<proteinExistence type="predicted"/>
<dbReference type="GO" id="GO:0015074">
    <property type="term" value="P:DNA integration"/>
    <property type="evidence" value="ECO:0007669"/>
    <property type="project" value="InterPro"/>
</dbReference>
<dbReference type="Pfam" id="PF02899">
    <property type="entry name" value="Phage_int_SAM_1"/>
    <property type="match status" value="1"/>
</dbReference>
<feature type="compositionally biased region" description="Basic residues" evidence="1">
    <location>
        <begin position="95"/>
        <end position="108"/>
    </location>
</feature>
<accession>Q9R6I1</accession>
<evidence type="ECO:0000313" key="3">
    <source>
        <dbReference type="EMBL" id="BAA87703.1"/>
    </source>
</evidence>
<reference evidence="3" key="4">
    <citation type="journal article" date="1998" name="Nucleic Acids Symp. Ser.">
        <title>Genome structure of pTi-SAKURA (IV): Characteristics of tra region.</title>
        <authorList>
            <person name="Uraji M."/>
            <person name="Suzuki K."/>
            <person name="Ohta N."/>
            <person name="Hattori Y."/>
            <person name="Katoh A."/>
            <person name="Yoshida K."/>
        </authorList>
    </citation>
    <scope>NUCLEOTIDE SEQUENCE</scope>
    <source>
        <strain evidence="3">MAFF 301001</strain>
        <plasmid evidence="3">pTi-SAKURA</plasmid>
    </source>
</reference>
<dbReference type="EMBL" id="AB016260">
    <property type="protein sequence ID" value="BAA87703.1"/>
    <property type="molecule type" value="Genomic_DNA"/>
</dbReference>
<name>Q9R6I1_AGRTU</name>
<evidence type="ECO:0000259" key="2">
    <source>
        <dbReference type="Pfam" id="PF02899"/>
    </source>
</evidence>
<keyword evidence="3" id="KW-0614">Plasmid</keyword>
<reference evidence="3" key="1">
    <citation type="journal article" date="1998" name="Biochim. Biophys. Acta">
        <title>Novel structural difference between nopaline- and octopine-type trbJ genes: construction of genetic and physical map and sequencing of trb/traI and rep gene clusters of a new Ti plasmid pTi-SAKURA.</title>
        <authorList>
            <person name="Suzuki K."/>
            <person name="Ohta N."/>
            <person name="Hattori Y."/>
            <person name="Uraji M."/>
            <person name="Katoh A."/>
            <person name="Yoshida K."/>
        </authorList>
    </citation>
    <scope>NUCLEOTIDE SEQUENCE</scope>
    <source>
        <strain evidence="3">MAFF 301001</strain>
        <plasmid evidence="3">pTi-SAKURA</plasmid>
    </source>
</reference>